<name>A0AAD4QXL3_9BILA</name>
<comment type="caution">
    <text evidence="1">The sequence shown here is derived from an EMBL/GenBank/DDBJ whole genome shotgun (WGS) entry which is preliminary data.</text>
</comment>
<gene>
    <name evidence="1" type="ORF">DdX_19202</name>
</gene>
<organism evidence="1 2">
    <name type="scientific">Ditylenchus destructor</name>
    <dbReference type="NCBI Taxonomy" id="166010"/>
    <lineage>
        <taxon>Eukaryota</taxon>
        <taxon>Metazoa</taxon>
        <taxon>Ecdysozoa</taxon>
        <taxon>Nematoda</taxon>
        <taxon>Chromadorea</taxon>
        <taxon>Rhabditida</taxon>
        <taxon>Tylenchina</taxon>
        <taxon>Tylenchomorpha</taxon>
        <taxon>Sphaerularioidea</taxon>
        <taxon>Anguinidae</taxon>
        <taxon>Anguininae</taxon>
        <taxon>Ditylenchus</taxon>
    </lineage>
</organism>
<proteinExistence type="predicted"/>
<evidence type="ECO:0008006" key="3">
    <source>
        <dbReference type="Google" id="ProtNLM"/>
    </source>
</evidence>
<accession>A0AAD4QXL3</accession>
<sequence>MMMALSFCPVDKVISYFEHLGETLIDVYGDTEAHEKFIRYMRKTWIGTYEKPALFNRAIWNNREITITDLPRTTNSIESWHKNISSYFNAPHPNIYTLINGILLENVRVFAICAKLEAGQELPLYTKKKYQEHNQKLIDLIGTYNEDNPVQFLQNCAGYIDY</sequence>
<evidence type="ECO:0000313" key="2">
    <source>
        <dbReference type="Proteomes" id="UP001201812"/>
    </source>
</evidence>
<evidence type="ECO:0000313" key="1">
    <source>
        <dbReference type="EMBL" id="KAI1696137.1"/>
    </source>
</evidence>
<dbReference type="Proteomes" id="UP001201812">
    <property type="component" value="Unassembled WGS sequence"/>
</dbReference>
<dbReference type="AlphaFoldDB" id="A0AAD4QXL3"/>
<keyword evidence="2" id="KW-1185">Reference proteome</keyword>
<dbReference type="EMBL" id="JAKKPZ010000347">
    <property type="protein sequence ID" value="KAI1696137.1"/>
    <property type="molecule type" value="Genomic_DNA"/>
</dbReference>
<reference evidence="1" key="1">
    <citation type="submission" date="2022-01" db="EMBL/GenBank/DDBJ databases">
        <title>Genome Sequence Resource for Two Populations of Ditylenchus destructor, the Migratory Endoparasitic Phytonematode.</title>
        <authorList>
            <person name="Zhang H."/>
            <person name="Lin R."/>
            <person name="Xie B."/>
        </authorList>
    </citation>
    <scope>NUCLEOTIDE SEQUENCE</scope>
    <source>
        <strain evidence="1">BazhouSP</strain>
    </source>
</reference>
<protein>
    <recommendedName>
        <fullName evidence="3">MULE transposase domain-containing protein</fullName>
    </recommendedName>
</protein>